<keyword evidence="6" id="KW-0326">Glycosidase</keyword>
<evidence type="ECO:0008006" key="10">
    <source>
        <dbReference type="Google" id="ProtNLM"/>
    </source>
</evidence>
<dbReference type="OrthoDB" id="4334655at2"/>
<comment type="subcellular location">
    <subcellularLocation>
        <location evidence="1">Secreted</location>
    </subcellularLocation>
</comment>
<keyword evidence="5" id="KW-0119">Carbohydrate metabolism</keyword>
<dbReference type="GO" id="GO:0005576">
    <property type="term" value="C:extracellular region"/>
    <property type="evidence" value="ECO:0007669"/>
    <property type="project" value="UniProtKB-SubCell"/>
</dbReference>
<gene>
    <name evidence="8" type="ORF">DVH02_34475</name>
</gene>
<keyword evidence="7" id="KW-0624">Polysaccharide degradation</keyword>
<evidence type="ECO:0000256" key="5">
    <source>
        <dbReference type="ARBA" id="ARBA00023277"/>
    </source>
</evidence>
<organism evidence="8 9">
    <name type="scientific">Streptomyces corynorhini</name>
    <dbReference type="NCBI Taxonomy" id="2282652"/>
    <lineage>
        <taxon>Bacteria</taxon>
        <taxon>Bacillati</taxon>
        <taxon>Actinomycetota</taxon>
        <taxon>Actinomycetes</taxon>
        <taxon>Kitasatosporales</taxon>
        <taxon>Streptomycetaceae</taxon>
        <taxon>Streptomyces</taxon>
    </lineage>
</organism>
<evidence type="ECO:0000256" key="3">
    <source>
        <dbReference type="ARBA" id="ARBA00022729"/>
    </source>
</evidence>
<dbReference type="PANTHER" id="PTHR42061">
    <property type="entry name" value="ENDO-CHITOSANASE"/>
    <property type="match status" value="1"/>
</dbReference>
<evidence type="ECO:0000256" key="4">
    <source>
        <dbReference type="ARBA" id="ARBA00022801"/>
    </source>
</evidence>
<feature type="non-terminal residue" evidence="8">
    <location>
        <position position="191"/>
    </location>
</feature>
<dbReference type="GO" id="GO:0016977">
    <property type="term" value="F:chitosanase activity"/>
    <property type="evidence" value="ECO:0007669"/>
    <property type="project" value="InterPro"/>
</dbReference>
<dbReference type="PANTHER" id="PTHR42061:SF6">
    <property type="entry name" value="ENDO-CHITOSANASE"/>
    <property type="match status" value="1"/>
</dbReference>
<sequence>WSHRPALLARAGRCDQISQGMYRARDSTPADISVCDAKGAVFFKADMDIDCDGAITERCNLAADPYFQNSTAYTQSDGQPLNAEKLPYIVVPTPSGIWNYRSSGIGGGSVAAVIYRNKVQYAVVGDAGPSGIIGEASYATARALGITPDPAGGGVPSGVTYIVFKDAKVPSLEDHDAAVRLADGGVVILQR</sequence>
<feature type="non-terminal residue" evidence="8">
    <location>
        <position position="1"/>
    </location>
</feature>
<name>A0A370AR70_9ACTN</name>
<keyword evidence="3" id="KW-0732">Signal</keyword>
<dbReference type="Pfam" id="PF07335">
    <property type="entry name" value="Glyco_hydro_75"/>
    <property type="match status" value="1"/>
</dbReference>
<dbReference type="EMBL" id="QQNA01000458">
    <property type="protein sequence ID" value="RDG30144.1"/>
    <property type="molecule type" value="Genomic_DNA"/>
</dbReference>
<evidence type="ECO:0000256" key="6">
    <source>
        <dbReference type="ARBA" id="ARBA00023295"/>
    </source>
</evidence>
<evidence type="ECO:0000256" key="1">
    <source>
        <dbReference type="ARBA" id="ARBA00004613"/>
    </source>
</evidence>
<evidence type="ECO:0000256" key="2">
    <source>
        <dbReference type="ARBA" id="ARBA00022525"/>
    </source>
</evidence>
<reference evidence="8 9" key="1">
    <citation type="submission" date="2018-07" db="EMBL/GenBank/DDBJ databases">
        <title>Streptomyces species from bats.</title>
        <authorList>
            <person name="Dunlap C."/>
        </authorList>
    </citation>
    <scope>NUCLEOTIDE SEQUENCE [LARGE SCALE GENOMIC DNA]</scope>
    <source>
        <strain evidence="8 9">AC230</strain>
    </source>
</reference>
<keyword evidence="9" id="KW-1185">Reference proteome</keyword>
<dbReference type="RefSeq" id="WP_114627756.1">
    <property type="nucleotide sequence ID" value="NZ_QQNA01000458.1"/>
</dbReference>
<accession>A0A370AR70</accession>
<dbReference type="GO" id="GO:0000272">
    <property type="term" value="P:polysaccharide catabolic process"/>
    <property type="evidence" value="ECO:0007669"/>
    <property type="project" value="UniProtKB-KW"/>
</dbReference>
<comment type="caution">
    <text evidence="8">The sequence shown here is derived from an EMBL/GenBank/DDBJ whole genome shotgun (WGS) entry which is preliminary data.</text>
</comment>
<dbReference type="InterPro" id="IPR009939">
    <property type="entry name" value="Chitosanase_fungal"/>
</dbReference>
<proteinExistence type="predicted"/>
<keyword evidence="2" id="KW-0964">Secreted</keyword>
<protein>
    <recommendedName>
        <fullName evidence="10">Chitosanase (Glycosyl hydrolase group 75)</fullName>
    </recommendedName>
</protein>
<dbReference type="Proteomes" id="UP000253741">
    <property type="component" value="Unassembled WGS sequence"/>
</dbReference>
<evidence type="ECO:0000256" key="7">
    <source>
        <dbReference type="ARBA" id="ARBA00023326"/>
    </source>
</evidence>
<dbReference type="AlphaFoldDB" id="A0A370AR70"/>
<keyword evidence="4" id="KW-0378">Hydrolase</keyword>
<evidence type="ECO:0000313" key="8">
    <source>
        <dbReference type="EMBL" id="RDG30144.1"/>
    </source>
</evidence>
<evidence type="ECO:0000313" key="9">
    <source>
        <dbReference type="Proteomes" id="UP000253741"/>
    </source>
</evidence>